<dbReference type="Gene3D" id="2.60.40.380">
    <property type="entry name" value="Purple acid phosphatase-like, N-terminal"/>
    <property type="match status" value="1"/>
</dbReference>
<dbReference type="STRING" id="1257118.L8HGL5"/>
<evidence type="ECO:0000313" key="7">
    <source>
        <dbReference type="EMBL" id="ELR24387.1"/>
    </source>
</evidence>
<dbReference type="EMBL" id="KB007827">
    <property type="protein sequence ID" value="ELR24387.1"/>
    <property type="molecule type" value="Genomic_DNA"/>
</dbReference>
<comment type="similarity">
    <text evidence="4">Belongs to the metallophosphoesterase superfamily. Purple acid phosphatase family.</text>
</comment>
<dbReference type="AlphaFoldDB" id="L8HGL5"/>
<name>L8HGL5_ACACF</name>
<dbReference type="InterPro" id="IPR039331">
    <property type="entry name" value="PAPs-like"/>
</dbReference>
<comment type="catalytic activity">
    <reaction evidence="4">
        <text>a phosphate monoester + H2O = an alcohol + phosphate</text>
        <dbReference type="Rhea" id="RHEA:15017"/>
        <dbReference type="ChEBI" id="CHEBI:15377"/>
        <dbReference type="ChEBI" id="CHEBI:30879"/>
        <dbReference type="ChEBI" id="CHEBI:43474"/>
        <dbReference type="ChEBI" id="CHEBI:67140"/>
        <dbReference type="EC" id="3.1.3.2"/>
    </reaction>
</comment>
<dbReference type="SUPFAM" id="SSF56300">
    <property type="entry name" value="Metallo-dependent phosphatases"/>
    <property type="match status" value="1"/>
</dbReference>
<keyword evidence="3" id="KW-0325">Glycoprotein</keyword>
<feature type="domain" description="Purple acid phosphatase C-terminal" evidence="6">
    <location>
        <begin position="324"/>
        <end position="383"/>
    </location>
</feature>
<dbReference type="OrthoDB" id="45007at2759"/>
<dbReference type="PANTHER" id="PTHR22953">
    <property type="entry name" value="ACID PHOSPHATASE RELATED"/>
    <property type="match status" value="1"/>
</dbReference>
<dbReference type="GO" id="GO:0046872">
    <property type="term" value="F:metal ion binding"/>
    <property type="evidence" value="ECO:0007669"/>
    <property type="project" value="InterPro"/>
</dbReference>
<dbReference type="RefSeq" id="XP_004354481.1">
    <property type="nucleotide sequence ID" value="XM_004354429.1"/>
</dbReference>
<accession>L8HGL5</accession>
<evidence type="ECO:0000259" key="5">
    <source>
        <dbReference type="Pfam" id="PF00149"/>
    </source>
</evidence>
<dbReference type="InterPro" id="IPR004843">
    <property type="entry name" value="Calcineurin-like_PHP"/>
</dbReference>
<evidence type="ECO:0000256" key="3">
    <source>
        <dbReference type="ARBA" id="ARBA00023180"/>
    </source>
</evidence>
<feature type="signal peptide" evidence="4">
    <location>
        <begin position="1"/>
        <end position="22"/>
    </location>
</feature>
<keyword evidence="8" id="KW-1185">Reference proteome</keyword>
<reference evidence="7 8" key="1">
    <citation type="journal article" date="2013" name="Genome Biol.">
        <title>Genome of Acanthamoeba castellanii highlights extensive lateral gene transfer and early evolution of tyrosine kinase signaling.</title>
        <authorList>
            <person name="Clarke M."/>
            <person name="Lohan A.J."/>
            <person name="Liu B."/>
            <person name="Lagkouvardos I."/>
            <person name="Roy S."/>
            <person name="Zafar N."/>
            <person name="Bertelli C."/>
            <person name="Schilde C."/>
            <person name="Kianianmomeni A."/>
            <person name="Burglin T.R."/>
            <person name="Frech C."/>
            <person name="Turcotte B."/>
            <person name="Kopec K.O."/>
            <person name="Synnott J.M."/>
            <person name="Choo C."/>
            <person name="Paponov I."/>
            <person name="Finkler A."/>
            <person name="Soon Heng Tan C."/>
            <person name="Hutchins A.P."/>
            <person name="Weinmeier T."/>
            <person name="Rattei T."/>
            <person name="Chu J.S."/>
            <person name="Gimenez G."/>
            <person name="Irimia M."/>
            <person name="Rigden D.J."/>
            <person name="Fitzpatrick D.A."/>
            <person name="Lorenzo-Morales J."/>
            <person name="Bateman A."/>
            <person name="Chiu C.H."/>
            <person name="Tang P."/>
            <person name="Hegemann P."/>
            <person name="Fromm H."/>
            <person name="Raoult D."/>
            <person name="Greub G."/>
            <person name="Miranda-Saavedra D."/>
            <person name="Chen N."/>
            <person name="Nash P."/>
            <person name="Ginger M.L."/>
            <person name="Horn M."/>
            <person name="Schaap P."/>
            <person name="Caler L."/>
            <person name="Loftus B."/>
        </authorList>
    </citation>
    <scope>NUCLEOTIDE SEQUENCE [LARGE SCALE GENOMIC DNA]</scope>
    <source>
        <strain evidence="7 8">Neff</strain>
    </source>
</reference>
<evidence type="ECO:0000259" key="6">
    <source>
        <dbReference type="Pfam" id="PF14008"/>
    </source>
</evidence>
<evidence type="ECO:0000256" key="2">
    <source>
        <dbReference type="ARBA" id="ARBA00022801"/>
    </source>
</evidence>
<evidence type="ECO:0000256" key="4">
    <source>
        <dbReference type="RuleBase" id="RU361203"/>
    </source>
</evidence>
<organism evidence="7 8">
    <name type="scientific">Acanthamoeba castellanii (strain ATCC 30010 / Neff)</name>
    <dbReference type="NCBI Taxonomy" id="1257118"/>
    <lineage>
        <taxon>Eukaryota</taxon>
        <taxon>Amoebozoa</taxon>
        <taxon>Discosea</taxon>
        <taxon>Longamoebia</taxon>
        <taxon>Centramoebida</taxon>
        <taxon>Acanthamoebidae</taxon>
        <taxon>Acanthamoeba</taxon>
    </lineage>
</organism>
<proteinExistence type="inferred from homology"/>
<dbReference type="GO" id="GO:0003993">
    <property type="term" value="F:acid phosphatase activity"/>
    <property type="evidence" value="ECO:0007669"/>
    <property type="project" value="UniProtKB-EC"/>
</dbReference>
<dbReference type="Proteomes" id="UP000011083">
    <property type="component" value="Unassembled WGS sequence"/>
</dbReference>
<dbReference type="InterPro" id="IPR025733">
    <property type="entry name" value="PAPs_C"/>
</dbReference>
<dbReference type="EC" id="3.1.3.2" evidence="4"/>
<dbReference type="GeneID" id="14925413"/>
<dbReference type="InterPro" id="IPR029052">
    <property type="entry name" value="Metallo-depent_PP-like"/>
</dbReference>
<dbReference type="Pfam" id="PF00149">
    <property type="entry name" value="Metallophos"/>
    <property type="match status" value="1"/>
</dbReference>
<dbReference type="VEuPathDB" id="AmoebaDB:ACA1_026840"/>
<dbReference type="CDD" id="cd00839">
    <property type="entry name" value="MPP_PAPs"/>
    <property type="match status" value="1"/>
</dbReference>
<feature type="chain" id="PRO_5005139214" description="Purple acid phosphatase" evidence="4">
    <location>
        <begin position="23"/>
        <end position="397"/>
    </location>
</feature>
<evidence type="ECO:0000313" key="8">
    <source>
        <dbReference type="Proteomes" id="UP000011083"/>
    </source>
</evidence>
<feature type="domain" description="Calcineurin-like phosphoesterase" evidence="5">
    <location>
        <begin position="151"/>
        <end position="309"/>
    </location>
</feature>
<keyword evidence="2 4" id="KW-0378">Hydrolase</keyword>
<dbReference type="SUPFAM" id="SSF49363">
    <property type="entry name" value="Purple acid phosphatase, N-terminal domain"/>
    <property type="match status" value="1"/>
</dbReference>
<keyword evidence="1 4" id="KW-0732">Signal</keyword>
<dbReference type="InterPro" id="IPR041792">
    <property type="entry name" value="MPP_PAP"/>
</dbReference>
<dbReference type="PANTHER" id="PTHR22953:SF153">
    <property type="entry name" value="PURPLE ACID PHOSPHATASE"/>
    <property type="match status" value="1"/>
</dbReference>
<dbReference type="OMA" id="VHCYERT"/>
<sequence>MHSCGPLWMSLALLVFAATVGAGDVPEQLRLALTGVNGEMVVGWTTQLDAGSTVEYTCDGCGHFTVEGNASRYSIPAYTPPYTSPLLHCTAFVLYSYRVGHSKTGWSWTHQFMTKADVQPTPDSPLRFLSIGDEGTIKGAKEVLAGMLVAQEKFHFDFLVHGGDISYANGIQDIWDQWGQLVPWMVSVGNHEMRPNQTDAGFLYRFAMPTAQSGGESGNMYYSFDYGNAHMIALESEAQNFSAQYDWLKRDLAQVNRTVTPWIIGFWHRPWYSSNVEHAGSGDVMRGALEALFFDNRVDMVITGHVHCYERTLPVYQGALNDEAPFYITNGAGGNGMDDTWGDAPEWSAKRLAAYGFGYVELFNATHLHWTMRSSSDSAVIDEAWLVRPADRFQTRR</sequence>
<dbReference type="InterPro" id="IPR008963">
    <property type="entry name" value="Purple_acid_Pase-like_N"/>
</dbReference>
<evidence type="ECO:0000256" key="1">
    <source>
        <dbReference type="ARBA" id="ARBA00022729"/>
    </source>
</evidence>
<gene>
    <name evidence="7" type="ORF">ACA1_026840</name>
</gene>
<dbReference type="KEGG" id="acan:ACA1_026840"/>
<protein>
    <recommendedName>
        <fullName evidence="4">Purple acid phosphatase</fullName>
        <ecNumber evidence="4">3.1.3.2</ecNumber>
    </recommendedName>
</protein>
<dbReference type="Pfam" id="PF14008">
    <property type="entry name" value="Metallophos_C"/>
    <property type="match status" value="1"/>
</dbReference>
<dbReference type="Gene3D" id="3.60.21.10">
    <property type="match status" value="1"/>
</dbReference>